<comment type="caution">
    <text evidence="1">The sequence shown here is derived from an EMBL/GenBank/DDBJ whole genome shotgun (WGS) entry which is preliminary data.</text>
</comment>
<evidence type="ECO:0000313" key="2">
    <source>
        <dbReference type="Proteomes" id="UP001246473"/>
    </source>
</evidence>
<sequence length="77" mass="8866">MTKPEAEQSQWIDINARLTDEVAWELTQFCKPSMFDQFYALIEAHLPHEERQRKAYLVISGVDAVAAALRDKGYAPR</sequence>
<dbReference type="Pfam" id="PF24806">
    <property type="entry name" value="DUF7706"/>
    <property type="match status" value="1"/>
</dbReference>
<organism evidence="1 2">
    <name type="scientific">Paraburkholderia fungorum</name>
    <dbReference type="NCBI Taxonomy" id="134537"/>
    <lineage>
        <taxon>Bacteria</taxon>
        <taxon>Pseudomonadati</taxon>
        <taxon>Pseudomonadota</taxon>
        <taxon>Betaproteobacteria</taxon>
        <taxon>Burkholderiales</taxon>
        <taxon>Burkholderiaceae</taxon>
        <taxon>Paraburkholderia</taxon>
    </lineage>
</organism>
<dbReference type="InterPro" id="IPR056123">
    <property type="entry name" value="DUF7706"/>
</dbReference>
<name>A0AAP5URF3_9BURK</name>
<dbReference type="AlphaFoldDB" id="A0AAP5URF3"/>
<evidence type="ECO:0000313" key="1">
    <source>
        <dbReference type="EMBL" id="MDT8835800.1"/>
    </source>
</evidence>
<accession>A0AAP5URF3</accession>
<reference evidence="1" key="1">
    <citation type="submission" date="2022-08" db="EMBL/GenBank/DDBJ databases">
        <authorList>
            <person name="Kim S.-J."/>
        </authorList>
    </citation>
    <scope>NUCLEOTIDE SEQUENCE</scope>
    <source>
        <strain evidence="1">KJ</strain>
    </source>
</reference>
<proteinExistence type="predicted"/>
<protein>
    <submittedName>
        <fullName evidence="1">Uncharacterized protein</fullName>
    </submittedName>
</protein>
<gene>
    <name evidence="1" type="ORF">ParKJ_00045</name>
</gene>
<dbReference type="EMBL" id="JANSLM010000001">
    <property type="protein sequence ID" value="MDT8835800.1"/>
    <property type="molecule type" value="Genomic_DNA"/>
</dbReference>
<dbReference type="RefSeq" id="WP_315696574.1">
    <property type="nucleotide sequence ID" value="NZ_JANSLM010000001.1"/>
</dbReference>
<dbReference type="Proteomes" id="UP001246473">
    <property type="component" value="Unassembled WGS sequence"/>
</dbReference>